<dbReference type="OMA" id="YMIRTIN"/>
<dbReference type="InterPro" id="IPR007588">
    <property type="entry name" value="Znf_FLYWCH"/>
</dbReference>
<reference evidence="6" key="1">
    <citation type="submission" date="2011-05" db="EMBL/GenBank/DDBJ databases">
        <authorList>
            <person name="Richards S.R."/>
            <person name="Qu J."/>
            <person name="Jiang H."/>
            <person name="Jhangiani S.N."/>
            <person name="Agravi P."/>
            <person name="Goodspeed R."/>
            <person name="Gross S."/>
            <person name="Mandapat C."/>
            <person name="Jackson L."/>
            <person name="Mathew T."/>
            <person name="Pu L."/>
            <person name="Thornton R."/>
            <person name="Saada N."/>
            <person name="Wilczek-Boney K.B."/>
            <person name="Lee S."/>
            <person name="Kovar C."/>
            <person name="Wu Y."/>
            <person name="Scherer S.E."/>
            <person name="Worley K.C."/>
            <person name="Muzny D.M."/>
            <person name="Gibbs R."/>
        </authorList>
    </citation>
    <scope>NUCLEOTIDE SEQUENCE</scope>
    <source>
        <strain evidence="6">Brora</strain>
    </source>
</reference>
<evidence type="ECO:0000259" key="4">
    <source>
        <dbReference type="Pfam" id="PF04500"/>
    </source>
</evidence>
<keyword evidence="6" id="KW-1185">Reference proteome</keyword>
<sequence>MPRQFVKSQKGTDQLIYKGFIYLLEKRKPGITIWRCVEYENSKCRGRVHTNHENVIFDNENHNHTARIGVAKAKEAMNEIKTNARNWRDTPQAIVADTVQTMPDYVAVRMRYMIRTINRTRKADGGHPTSPRNLIDLHLPAAYTVTAKNDNFLL</sequence>
<evidence type="ECO:0000313" key="5">
    <source>
        <dbReference type="EnsemblMetazoa" id="SMAR006730-PA"/>
    </source>
</evidence>
<dbReference type="HOGENOM" id="CLU_1706465_0_0_1"/>
<dbReference type="Gene3D" id="2.20.25.240">
    <property type="match status" value="1"/>
</dbReference>
<dbReference type="AlphaFoldDB" id="T1IZP7"/>
<evidence type="ECO:0000313" key="6">
    <source>
        <dbReference type="Proteomes" id="UP000014500"/>
    </source>
</evidence>
<dbReference type="Proteomes" id="UP000014500">
    <property type="component" value="Unassembled WGS sequence"/>
</dbReference>
<organism evidence="5 6">
    <name type="scientific">Strigamia maritima</name>
    <name type="common">European centipede</name>
    <name type="synonym">Geophilus maritimus</name>
    <dbReference type="NCBI Taxonomy" id="126957"/>
    <lineage>
        <taxon>Eukaryota</taxon>
        <taxon>Metazoa</taxon>
        <taxon>Ecdysozoa</taxon>
        <taxon>Arthropoda</taxon>
        <taxon>Myriapoda</taxon>
        <taxon>Chilopoda</taxon>
        <taxon>Pleurostigmophora</taxon>
        <taxon>Geophilomorpha</taxon>
        <taxon>Linotaeniidae</taxon>
        <taxon>Strigamia</taxon>
    </lineage>
</organism>
<reference evidence="5" key="2">
    <citation type="submission" date="2015-02" db="UniProtKB">
        <authorList>
            <consortium name="EnsemblMetazoa"/>
        </authorList>
    </citation>
    <scope>IDENTIFICATION</scope>
</reference>
<dbReference type="eggNOG" id="ENOG502SRWT">
    <property type="taxonomic scope" value="Eukaryota"/>
</dbReference>
<keyword evidence="2" id="KW-0863">Zinc-finger</keyword>
<evidence type="ECO:0000256" key="3">
    <source>
        <dbReference type="ARBA" id="ARBA00022833"/>
    </source>
</evidence>
<dbReference type="PhylomeDB" id="T1IZP7"/>
<keyword evidence="1" id="KW-0479">Metal-binding</keyword>
<evidence type="ECO:0000256" key="2">
    <source>
        <dbReference type="ARBA" id="ARBA00022771"/>
    </source>
</evidence>
<protein>
    <recommendedName>
        <fullName evidence="4">FLYWCH-type domain-containing protein</fullName>
    </recommendedName>
</protein>
<dbReference type="EnsemblMetazoa" id="SMAR006730-RA">
    <property type="protein sequence ID" value="SMAR006730-PA"/>
    <property type="gene ID" value="SMAR006730"/>
</dbReference>
<keyword evidence="3" id="KW-0862">Zinc</keyword>
<proteinExistence type="predicted"/>
<evidence type="ECO:0000256" key="1">
    <source>
        <dbReference type="ARBA" id="ARBA00022723"/>
    </source>
</evidence>
<dbReference type="Pfam" id="PF04500">
    <property type="entry name" value="FLYWCH"/>
    <property type="match status" value="1"/>
</dbReference>
<dbReference type="EMBL" id="AFFK01020498">
    <property type="status" value="NOT_ANNOTATED_CDS"/>
    <property type="molecule type" value="Genomic_DNA"/>
</dbReference>
<feature type="domain" description="FLYWCH-type" evidence="4">
    <location>
        <begin position="5"/>
        <end position="64"/>
    </location>
</feature>
<dbReference type="GO" id="GO:0008270">
    <property type="term" value="F:zinc ion binding"/>
    <property type="evidence" value="ECO:0007669"/>
    <property type="project" value="UniProtKB-KW"/>
</dbReference>
<accession>T1IZP7</accession>
<name>T1IZP7_STRMM</name>